<sequence>MTGYYDREKPSDAEVEHMREARAKLVSLYQALAPKDIVAREVIGTVIEDLGLHSKLKD</sequence>
<reference evidence="2" key="1">
    <citation type="journal article" date="2015" name="Proc. Natl. Acad. Sci. U.S.A.">
        <title>Genome sequencing of adzuki bean (Vigna angularis) provides insight into high starch and low fat accumulation and domestication.</title>
        <authorList>
            <person name="Yang K."/>
            <person name="Tian Z."/>
            <person name="Chen C."/>
            <person name="Luo L."/>
            <person name="Zhao B."/>
            <person name="Wang Z."/>
            <person name="Yu L."/>
            <person name="Li Y."/>
            <person name="Sun Y."/>
            <person name="Li W."/>
            <person name="Chen Y."/>
            <person name="Li Y."/>
            <person name="Zhang Y."/>
            <person name="Ai D."/>
            <person name="Zhao J."/>
            <person name="Shang C."/>
            <person name="Ma Y."/>
            <person name="Wu B."/>
            <person name="Wang M."/>
            <person name="Gao L."/>
            <person name="Sun D."/>
            <person name="Zhang P."/>
            <person name="Guo F."/>
            <person name="Wang W."/>
            <person name="Li Y."/>
            <person name="Wang J."/>
            <person name="Varshney R.K."/>
            <person name="Wang J."/>
            <person name="Ling H.Q."/>
            <person name="Wan P."/>
        </authorList>
    </citation>
    <scope>NUCLEOTIDE SEQUENCE</scope>
    <source>
        <strain evidence="2">cv. Jingnong 6</strain>
    </source>
</reference>
<accession>A0A0L9VRC1</accession>
<dbReference type="Proteomes" id="UP000053144">
    <property type="component" value="Chromosome 11"/>
</dbReference>
<protein>
    <submittedName>
        <fullName evidence="1">Uncharacterized protein</fullName>
    </submittedName>
</protein>
<dbReference type="PANTHER" id="PTHR47527:SF3">
    <property type="entry name" value="RING_FYVE_PHD ZINC FINGER SUPERFAMILY PROTEIN"/>
    <property type="match status" value="1"/>
</dbReference>
<dbReference type="PANTHER" id="PTHR47527">
    <property type="entry name" value="RING/FYVE/PHD ZINC FINGER SUPERFAMILY PROTEIN"/>
    <property type="match status" value="1"/>
</dbReference>
<dbReference type="AlphaFoldDB" id="A0A0L9VRC1"/>
<dbReference type="EMBL" id="CM003381">
    <property type="protein sequence ID" value="KOM57621.1"/>
    <property type="molecule type" value="Genomic_DNA"/>
</dbReference>
<name>A0A0L9VRC1_PHAAN</name>
<gene>
    <name evidence="1" type="ORF">LR48_Vigan11g065400</name>
</gene>
<evidence type="ECO:0000313" key="2">
    <source>
        <dbReference type="Proteomes" id="UP000053144"/>
    </source>
</evidence>
<proteinExistence type="predicted"/>
<organism evidence="1 2">
    <name type="scientific">Phaseolus angularis</name>
    <name type="common">Azuki bean</name>
    <name type="synonym">Vigna angularis</name>
    <dbReference type="NCBI Taxonomy" id="3914"/>
    <lineage>
        <taxon>Eukaryota</taxon>
        <taxon>Viridiplantae</taxon>
        <taxon>Streptophyta</taxon>
        <taxon>Embryophyta</taxon>
        <taxon>Tracheophyta</taxon>
        <taxon>Spermatophyta</taxon>
        <taxon>Magnoliopsida</taxon>
        <taxon>eudicotyledons</taxon>
        <taxon>Gunneridae</taxon>
        <taxon>Pentapetalae</taxon>
        <taxon>rosids</taxon>
        <taxon>fabids</taxon>
        <taxon>Fabales</taxon>
        <taxon>Fabaceae</taxon>
        <taxon>Papilionoideae</taxon>
        <taxon>50 kb inversion clade</taxon>
        <taxon>NPAAA clade</taxon>
        <taxon>indigoferoid/millettioid clade</taxon>
        <taxon>Phaseoleae</taxon>
        <taxon>Vigna</taxon>
    </lineage>
</organism>
<dbReference type="Gramene" id="KOM57621">
    <property type="protein sequence ID" value="KOM57621"/>
    <property type="gene ID" value="LR48_Vigan11g065400"/>
</dbReference>
<evidence type="ECO:0000313" key="1">
    <source>
        <dbReference type="EMBL" id="KOM57621.1"/>
    </source>
</evidence>